<organism evidence="1 2">
    <name type="scientific">Nyssa sinensis</name>
    <dbReference type="NCBI Taxonomy" id="561372"/>
    <lineage>
        <taxon>Eukaryota</taxon>
        <taxon>Viridiplantae</taxon>
        <taxon>Streptophyta</taxon>
        <taxon>Embryophyta</taxon>
        <taxon>Tracheophyta</taxon>
        <taxon>Spermatophyta</taxon>
        <taxon>Magnoliopsida</taxon>
        <taxon>eudicotyledons</taxon>
        <taxon>Gunneridae</taxon>
        <taxon>Pentapetalae</taxon>
        <taxon>asterids</taxon>
        <taxon>Cornales</taxon>
        <taxon>Nyssaceae</taxon>
        <taxon>Nyssa</taxon>
    </lineage>
</organism>
<dbReference type="Gene3D" id="3.40.50.300">
    <property type="entry name" value="P-loop containing nucleotide triphosphate hydrolases"/>
    <property type="match status" value="1"/>
</dbReference>
<dbReference type="EMBL" id="CM018046">
    <property type="protein sequence ID" value="KAA8525311.1"/>
    <property type="molecule type" value="Genomic_DNA"/>
</dbReference>
<proteinExistence type="predicted"/>
<accession>A0A5J5A7A7</accession>
<sequence>MAAGKKAALGSARNDFAVSYKFSFCTESSLFLNYACISSVKQHHFCRGQNWGRVENFRYNCCFIYVDASLPALDQYVEERVDHMVDAGLLNEAYDIYNLNAD</sequence>
<dbReference type="OrthoDB" id="775260at2759"/>
<evidence type="ECO:0000313" key="1">
    <source>
        <dbReference type="EMBL" id="KAA8525311.1"/>
    </source>
</evidence>
<dbReference type="Proteomes" id="UP000325577">
    <property type="component" value="Linkage Group LG3"/>
</dbReference>
<dbReference type="InterPro" id="IPR027417">
    <property type="entry name" value="P-loop_NTPase"/>
</dbReference>
<dbReference type="Pfam" id="PF01715">
    <property type="entry name" value="IPPT"/>
    <property type="match status" value="1"/>
</dbReference>
<gene>
    <name evidence="1" type="ORF">F0562_007166</name>
</gene>
<dbReference type="AlphaFoldDB" id="A0A5J5A7A7"/>
<name>A0A5J5A7A7_9ASTE</name>
<evidence type="ECO:0000313" key="2">
    <source>
        <dbReference type="Proteomes" id="UP000325577"/>
    </source>
</evidence>
<keyword evidence="2" id="KW-1185">Reference proteome</keyword>
<reference evidence="1 2" key="1">
    <citation type="submission" date="2019-09" db="EMBL/GenBank/DDBJ databases">
        <title>A chromosome-level genome assembly of the Chinese tupelo Nyssa sinensis.</title>
        <authorList>
            <person name="Yang X."/>
            <person name="Kang M."/>
            <person name="Yang Y."/>
            <person name="Xiong H."/>
            <person name="Wang M."/>
            <person name="Zhang Z."/>
            <person name="Wang Z."/>
            <person name="Wu H."/>
            <person name="Ma T."/>
            <person name="Liu J."/>
            <person name="Xi Z."/>
        </authorList>
    </citation>
    <scope>NUCLEOTIDE SEQUENCE [LARGE SCALE GENOMIC DNA]</scope>
    <source>
        <strain evidence="1">J267</strain>
        <tissue evidence="1">Leaf</tissue>
    </source>
</reference>
<protein>
    <submittedName>
        <fullName evidence="1">Uncharacterized protein</fullName>
    </submittedName>
</protein>